<sequence length="72" mass="8314">MTMITLYNELKLNERIDRLPIFVKRFTIVSMLTANFPDEFEDILFGHSKDVPDGAVLDACIKRIESLLGERI</sequence>
<dbReference type="EMBL" id="PP848464">
    <property type="protein sequence ID" value="XBQ68789.1"/>
    <property type="molecule type" value="Genomic_DNA"/>
</dbReference>
<protein>
    <submittedName>
        <fullName evidence="1">Uncharacterized protein</fullName>
    </submittedName>
</protein>
<accession>A0AAU7N609</accession>
<organism evidence="1">
    <name type="scientific">Nitrosopumivirus cobalaminus</name>
    <dbReference type="NCBI Taxonomy" id="3158414"/>
    <lineage>
        <taxon>Viruses</taxon>
    </lineage>
</organism>
<gene>
    <name evidence="1" type="ORF">ZGOWGMRN_CDS_0055</name>
</gene>
<reference evidence="1" key="1">
    <citation type="submission" date="2024-05" db="EMBL/GenBank/DDBJ databases">
        <title>The simplest Porifera holobiont: glass sponge Aphrocallistes beatrix thrives with only two symbionts.</title>
        <authorList>
            <person name="N Garritano A."/>
            <person name="A Allen M."/>
            <person name="Thomas T."/>
        </authorList>
    </citation>
    <scope>NUCLEOTIDE SEQUENCE</scope>
    <source>
        <strain evidence="1">AB1</strain>
    </source>
</reference>
<name>A0AAU7N609_9VIRU</name>
<proteinExistence type="predicted"/>
<evidence type="ECO:0000313" key="1">
    <source>
        <dbReference type="EMBL" id="XBQ68789.1"/>
    </source>
</evidence>